<accession>Q5P422</accession>
<organism evidence="1 2">
    <name type="scientific">Aromatoleum aromaticum (strain DSM 19018 / LMG 30748 / EbN1)</name>
    <name type="common">Azoarcus sp. (strain EbN1)</name>
    <dbReference type="NCBI Taxonomy" id="76114"/>
    <lineage>
        <taxon>Bacteria</taxon>
        <taxon>Pseudomonadati</taxon>
        <taxon>Pseudomonadota</taxon>
        <taxon>Betaproteobacteria</taxon>
        <taxon>Rhodocyclales</taxon>
        <taxon>Rhodocyclaceae</taxon>
        <taxon>Aromatoleum</taxon>
    </lineage>
</organism>
<evidence type="ECO:0000313" key="2">
    <source>
        <dbReference type="Proteomes" id="UP000006552"/>
    </source>
</evidence>
<dbReference type="Proteomes" id="UP000006552">
    <property type="component" value="Chromosome"/>
</dbReference>
<proteinExistence type="predicted"/>
<dbReference type="AlphaFoldDB" id="Q5P422"/>
<evidence type="ECO:0000313" key="1">
    <source>
        <dbReference type="EMBL" id="CAI07941.1"/>
    </source>
</evidence>
<keyword evidence="2" id="KW-1185">Reference proteome</keyword>
<dbReference type="STRING" id="76114.ebA3226"/>
<protein>
    <submittedName>
        <fullName evidence="1">Uncharacterized protein</fullName>
    </submittedName>
</protein>
<reference evidence="1 2" key="1">
    <citation type="journal article" date="2005" name="Arch. Microbiol.">
        <title>The genome sequence of an anaerobic aromatic-degrading denitrifying bacterium, strain EbN1.</title>
        <authorList>
            <person name="Rabus R."/>
            <person name="Kube M."/>
            <person name="Heider J."/>
            <person name="Beck A."/>
            <person name="Heitmann K."/>
            <person name="Widdel F."/>
            <person name="Reinhardt R."/>
        </authorList>
    </citation>
    <scope>NUCLEOTIDE SEQUENCE [LARGE SCALE GENOMIC DNA]</scope>
    <source>
        <strain evidence="1 2">EbN1</strain>
    </source>
</reference>
<sequence length="51" mass="5868">MKTSGYSRCPTEKCKPIGSKMFKRPNSEYSDLEFSMTNRAVEFMKKIDGVL</sequence>
<dbReference type="HOGENOM" id="CLU_3095004_0_0_4"/>
<dbReference type="EMBL" id="CR555306">
    <property type="protein sequence ID" value="CAI07941.1"/>
    <property type="molecule type" value="Genomic_DNA"/>
</dbReference>
<dbReference type="KEGG" id="eba:ebA3226"/>
<name>Q5P422_AROAE</name>
<gene>
    <name evidence="1" type="ORF">ebA3226</name>
</gene>